<keyword evidence="2" id="KW-1185">Reference proteome</keyword>
<evidence type="ECO:0000313" key="1">
    <source>
        <dbReference type="EMBL" id="CCQ89972.1"/>
    </source>
</evidence>
<proteinExistence type="predicted"/>
<evidence type="ECO:0000313" key="2">
    <source>
        <dbReference type="Proteomes" id="UP000011704"/>
    </source>
</evidence>
<dbReference type="EMBL" id="CAQJ01000022">
    <property type="protein sequence ID" value="CCQ89972.1"/>
    <property type="molecule type" value="Genomic_DNA"/>
</dbReference>
<protein>
    <submittedName>
        <fullName evidence="1">Uncharacterized protein</fullName>
    </submittedName>
</protein>
<accession>M1Z9V2</accession>
<sequence>MILLAVVLVGIPVSVSGKDSPSEPMSAYEMAEKAVIDTLYYRYDPWFDRFARRIRELESKPESIPNQLELMKLYFYSAALYAELTHTLSFTESYQVESIRKSFQSNSQKTIDIANKLLERENLRQSDRADAFFFLGVAEGYVALLEYGEGHILSALIDGLRADNHLEDALSLDPHHADAHVGLGVYRYGNTRLGGLGNFILQGGQDLRLTGLKHIERALKNKILSRPLALKTLIWFYISEQINPANEGLAESDSLSPKTARRRALELMKEYETRYFTNVPIEGFPGNKGFEMMRAIQAVLDGDYLSAKEHFTMALDISRHLIDHRGFKVNPKYLDTVKAGIEFCDLMLLEHTANLAKKPNPLCTGVIQQIRFIEKGGSMVEYQSAKIRREIQDVFYNRLKSMSKEHDC</sequence>
<name>M1Z9V2_NITG3</name>
<dbReference type="Proteomes" id="UP000011704">
    <property type="component" value="Unassembled WGS sequence"/>
</dbReference>
<comment type="caution">
    <text evidence="1">The sequence shown here is derived from an EMBL/GenBank/DDBJ whole genome shotgun (WGS) entry which is preliminary data.</text>
</comment>
<dbReference type="AlphaFoldDB" id="M1Z9V2"/>
<dbReference type="InParanoid" id="M1Z9V2"/>
<gene>
    <name evidence="1" type="ORF">NITGR_20007</name>
</gene>
<organism evidence="1 2">
    <name type="scientific">Nitrospina gracilis (strain 3/211)</name>
    <dbReference type="NCBI Taxonomy" id="1266370"/>
    <lineage>
        <taxon>Bacteria</taxon>
        <taxon>Pseudomonadati</taxon>
        <taxon>Nitrospinota/Tectimicrobiota group</taxon>
        <taxon>Nitrospinota</taxon>
        <taxon>Nitrospinia</taxon>
        <taxon>Nitrospinales</taxon>
        <taxon>Nitrospinaceae</taxon>
        <taxon>Nitrospina</taxon>
    </lineage>
</organism>
<reference evidence="1 2" key="1">
    <citation type="journal article" date="2013" name="Front. Microbiol.">
        <title>The genome of Nitrospina gracilis illuminates the metabolism and evolution of the major marine nitrite oxidizer.</title>
        <authorList>
            <person name="Luecker S."/>
            <person name="Nowka B."/>
            <person name="Rattei T."/>
            <person name="Spieck E."/>
            <person name="and Daims H."/>
        </authorList>
    </citation>
    <scope>NUCLEOTIDE SEQUENCE [LARGE SCALE GENOMIC DNA]</scope>
    <source>
        <strain evidence="1 2">3/211</strain>
    </source>
</reference>
<dbReference type="STRING" id="1266370.NITGR_20007"/>
<dbReference type="HOGENOM" id="CLU_674103_0_0_0"/>